<evidence type="ECO:0000313" key="1">
    <source>
        <dbReference type="EMBL" id="KAE8995929.1"/>
    </source>
</evidence>
<dbReference type="AlphaFoldDB" id="A0A6A3JLU1"/>
<dbReference type="Proteomes" id="UP000435112">
    <property type="component" value="Unassembled WGS sequence"/>
</dbReference>
<organism evidence="1 6">
    <name type="scientific">Phytophthora rubi</name>
    <dbReference type="NCBI Taxonomy" id="129364"/>
    <lineage>
        <taxon>Eukaryota</taxon>
        <taxon>Sar</taxon>
        <taxon>Stramenopiles</taxon>
        <taxon>Oomycota</taxon>
        <taxon>Peronosporomycetes</taxon>
        <taxon>Peronosporales</taxon>
        <taxon>Peronosporaceae</taxon>
        <taxon>Phytophthora</taxon>
    </lineage>
</organism>
<sequence length="559" mass="61935">MSSRSQATCRGLTKQGRPCALATGLDSAGWCKFHTPDTPQCQGVAQNTGQRCRVHWDLDSAGYCVHHRGQSPVPASPIPGACKGVTKQGLPCAITWELNGQGFCKYHVPNASRCRGLARTTGRRCKITWNLDVSGYCQFHRRVDAEAARQCVAVMPNSGRRCPQTVGIDAKGFCTVHSAAKAESPLCKGVLFGSHTRCKNNAKPGYGYCCAAHDPDIATSYVNPSVFADSRLRGNVEGQIVKLFRGRDLYHGDKLDLNTIGAVELDHVVEKQCFSFALQKVKFRDGLEEALDVAVMLRDNIVNQISNLCLTRATTNKIKGSAVWGFLDDSMTGHRDSRSFTDYLLYEQRDGVRLGRDVTRTIRNEMGSALRNCRWKLADEGETPVFDALSAELQRLYVDMELRALHNNPTKPRAVVVAANREDRRDDFVVVESVVLDPWTFLDIKQTNKDTKLTLSADATPFVPGLAKPPTKSVSQRVSAERVVLRETREQGLVGSTMKDKKSVIKDNDSSRLSHPKVELVELKTIPPIAVGKRNTKEELHHVKLSEHAEEVRDIETHT</sequence>
<protein>
    <submittedName>
        <fullName evidence="1">Uncharacterized protein</fullName>
    </submittedName>
</protein>
<accession>A0A6A3JLU1</accession>
<evidence type="ECO:0000313" key="2">
    <source>
        <dbReference type="EMBL" id="KAE9000507.1"/>
    </source>
</evidence>
<evidence type="ECO:0000313" key="6">
    <source>
        <dbReference type="Proteomes" id="UP000435112"/>
    </source>
</evidence>
<dbReference type="Proteomes" id="UP000434957">
    <property type="component" value="Unassembled WGS sequence"/>
</dbReference>
<evidence type="ECO:0000313" key="5">
    <source>
        <dbReference type="Proteomes" id="UP000434957"/>
    </source>
</evidence>
<dbReference type="EMBL" id="QXFT01001628">
    <property type="protein sequence ID" value="KAE9313922.1"/>
    <property type="molecule type" value="Genomic_DNA"/>
</dbReference>
<reference evidence="4 6" key="1">
    <citation type="submission" date="2018-09" db="EMBL/GenBank/DDBJ databases">
        <title>Genomic investigation of the strawberry pathogen Phytophthora fragariae indicates pathogenicity is determined by transcriptional variation in three key races.</title>
        <authorList>
            <person name="Adams T.M."/>
            <person name="Armitage A.D."/>
            <person name="Sobczyk M.K."/>
            <person name="Bates H.J."/>
            <person name="Dunwell J.M."/>
            <person name="Nellist C.F."/>
            <person name="Harrison R.J."/>
        </authorList>
    </citation>
    <scope>NUCLEOTIDE SEQUENCE [LARGE SCALE GENOMIC DNA]</scope>
    <source>
        <strain evidence="2 4">SCRP249</strain>
        <strain evidence="1 6">SCRP324</strain>
        <strain evidence="3 5">SCRP333</strain>
    </source>
</reference>
<keyword evidence="5" id="KW-1185">Reference proteome</keyword>
<proteinExistence type="predicted"/>
<gene>
    <name evidence="2" type="ORF">PR001_g18772</name>
    <name evidence="1" type="ORF">PR002_g19474</name>
    <name evidence="3" type="ORF">PR003_g19377</name>
</gene>
<evidence type="ECO:0000313" key="4">
    <source>
        <dbReference type="Proteomes" id="UP000429607"/>
    </source>
</evidence>
<comment type="caution">
    <text evidence="1">The sequence shown here is derived from an EMBL/GenBank/DDBJ whole genome shotgun (WGS) entry which is preliminary data.</text>
</comment>
<dbReference type="Proteomes" id="UP000429607">
    <property type="component" value="Unassembled WGS sequence"/>
</dbReference>
<name>A0A6A3JLU1_9STRA</name>
<dbReference type="OrthoDB" id="165089at2759"/>
<evidence type="ECO:0000313" key="3">
    <source>
        <dbReference type="EMBL" id="KAE9313922.1"/>
    </source>
</evidence>
<dbReference type="EMBL" id="QXFV01001682">
    <property type="protein sequence ID" value="KAE9000507.1"/>
    <property type="molecule type" value="Genomic_DNA"/>
</dbReference>
<dbReference type="EMBL" id="QXFU01001764">
    <property type="protein sequence ID" value="KAE8995929.1"/>
    <property type="molecule type" value="Genomic_DNA"/>
</dbReference>